<dbReference type="GO" id="GO:0003677">
    <property type="term" value="F:DNA binding"/>
    <property type="evidence" value="ECO:0007669"/>
    <property type="project" value="InterPro"/>
</dbReference>
<keyword evidence="3" id="KW-0012">Acyltransferase</keyword>
<accession>A0A836MBK2</accession>
<dbReference type="EMBL" id="JDSO01000108">
    <property type="protein sequence ID" value="KDB46329.1"/>
    <property type="molecule type" value="Genomic_DNA"/>
</dbReference>
<organism evidence="3 4">
    <name type="scientific">Glaesserella parasuis HPS10</name>
    <dbReference type="NCBI Taxonomy" id="1450514"/>
    <lineage>
        <taxon>Bacteria</taxon>
        <taxon>Pseudomonadati</taxon>
        <taxon>Pseudomonadota</taxon>
        <taxon>Gammaproteobacteria</taxon>
        <taxon>Pasteurellales</taxon>
        <taxon>Pasteurellaceae</taxon>
        <taxon>Glaesserella</taxon>
    </lineage>
</organism>
<dbReference type="Proteomes" id="UP000027036">
    <property type="component" value="Unassembled WGS sequence"/>
</dbReference>
<proteinExistence type="inferred from homology"/>
<protein>
    <submittedName>
        <fullName evidence="3">Acyltransferase</fullName>
    </submittedName>
</protein>
<keyword evidence="3" id="KW-0808">Transferase</keyword>
<evidence type="ECO:0000259" key="2">
    <source>
        <dbReference type="Pfam" id="PF02384"/>
    </source>
</evidence>
<name>A0A836MBK2_GLAPU</name>
<dbReference type="InterPro" id="IPR029063">
    <property type="entry name" value="SAM-dependent_MTases_sf"/>
</dbReference>
<evidence type="ECO:0000256" key="1">
    <source>
        <dbReference type="ARBA" id="ARBA00006594"/>
    </source>
</evidence>
<evidence type="ECO:0000313" key="3">
    <source>
        <dbReference type="EMBL" id="KDB46329.1"/>
    </source>
</evidence>
<dbReference type="Gene3D" id="3.40.50.150">
    <property type="entry name" value="Vaccinia Virus protein VP39"/>
    <property type="match status" value="1"/>
</dbReference>
<sequence>MNELLSIIQTMGRKHDNLRVFQDFAEICACAISKPFQDRDERYFSIKSRYTDDEMYQFHQLGQILLNLLEEEPQDVLGQCYMKLQIANKQRGQCFTPISTGQVMANILIAPNEISEKGYFTLNEPTCGSGALIISFCETLKSQGYNPQQQLLVIAQDIDLKSVQMCYVQLSLLGISAIIQHANPIANNVIDTYYTPLYLLQRNRYEPKPTLPSTPLQRA</sequence>
<dbReference type="AlphaFoldDB" id="A0A836MBK2"/>
<dbReference type="Pfam" id="PF02384">
    <property type="entry name" value="N6_Mtase"/>
    <property type="match status" value="1"/>
</dbReference>
<dbReference type="SUPFAM" id="SSF53335">
    <property type="entry name" value="S-adenosyl-L-methionine-dependent methyltransferases"/>
    <property type="match status" value="1"/>
</dbReference>
<comment type="similarity">
    <text evidence="1">Belongs to the N(4)/N(6)-methyltransferase family.</text>
</comment>
<comment type="caution">
    <text evidence="3">The sequence shown here is derived from an EMBL/GenBank/DDBJ whole genome shotgun (WGS) entry which is preliminary data.</text>
</comment>
<feature type="domain" description="DNA methylase adenine-specific" evidence="2">
    <location>
        <begin position="75"/>
        <end position="183"/>
    </location>
</feature>
<dbReference type="RefSeq" id="WP_035524064.1">
    <property type="nucleotide sequence ID" value="NZ_JDSO01000108.1"/>
</dbReference>
<evidence type="ECO:0000313" key="4">
    <source>
        <dbReference type="Proteomes" id="UP000027036"/>
    </source>
</evidence>
<dbReference type="GO" id="GO:0016746">
    <property type="term" value="F:acyltransferase activity"/>
    <property type="evidence" value="ECO:0007669"/>
    <property type="project" value="UniProtKB-KW"/>
</dbReference>
<reference evidence="3 4" key="1">
    <citation type="submission" date="2014-02" db="EMBL/GenBank/DDBJ databases">
        <title>Comparative genomics of Haemophilus parasuis isolated from pig lungs.</title>
        <authorList>
            <person name="Kittichotirat W."/>
            <person name="Bumgarner R.E."/>
            <person name="Lawrence P."/>
        </authorList>
    </citation>
    <scope>NUCLEOTIDE SEQUENCE [LARGE SCALE GENOMIC DNA]</scope>
    <source>
        <strain evidence="3 4">HPS10</strain>
    </source>
</reference>
<dbReference type="InterPro" id="IPR003356">
    <property type="entry name" value="DNA_methylase_A-5"/>
</dbReference>
<gene>
    <name evidence="3" type="ORF">HPS10_07970</name>
</gene>
<dbReference type="GO" id="GO:0008170">
    <property type="term" value="F:N-methyltransferase activity"/>
    <property type="evidence" value="ECO:0007669"/>
    <property type="project" value="InterPro"/>
</dbReference>